<evidence type="ECO:0000256" key="1">
    <source>
        <dbReference type="ARBA" id="ARBA00022679"/>
    </source>
</evidence>
<dbReference type="Proteomes" id="UP001162880">
    <property type="component" value="Unassembled WGS sequence"/>
</dbReference>
<keyword evidence="1" id="KW-0808">Transferase</keyword>
<evidence type="ECO:0000313" key="6">
    <source>
        <dbReference type="Proteomes" id="UP001162880"/>
    </source>
</evidence>
<keyword evidence="2" id="KW-0012">Acyltransferase</keyword>
<dbReference type="Pfam" id="PF07167">
    <property type="entry name" value="PhaC_N"/>
    <property type="match status" value="1"/>
</dbReference>
<dbReference type="Pfam" id="PF12551">
    <property type="entry name" value="PHBC_N"/>
    <property type="match status" value="1"/>
</dbReference>
<gene>
    <name evidence="5" type="ORF">MTR64_10975</name>
</gene>
<evidence type="ECO:0000256" key="2">
    <source>
        <dbReference type="ARBA" id="ARBA00023315"/>
    </source>
</evidence>
<dbReference type="SUPFAM" id="SSF53474">
    <property type="entry name" value="alpha/beta-Hydrolases"/>
    <property type="match status" value="1"/>
</dbReference>
<keyword evidence="6" id="KW-1185">Reference proteome</keyword>
<comment type="caution">
    <text evidence="5">The sequence shown here is derived from an EMBL/GenBank/DDBJ whole genome shotgun (WGS) entry which is preliminary data.</text>
</comment>
<evidence type="ECO:0000259" key="4">
    <source>
        <dbReference type="Pfam" id="PF12551"/>
    </source>
</evidence>
<dbReference type="InterPro" id="IPR010941">
    <property type="entry name" value="PhaC_N"/>
</dbReference>
<sequence>MDKHVSHRPCDDETAPDPMEGVADLLDRIAGASLAQWTMGIAPESLMAAYADWAVHFMRSPGRSLLLSAKGARKAQRLGDYATRALGGGGKAERCIAPLAHDHRFDDAAWDTWPYGLWQQSFLLTQQWVDAAVRDCPGVSPHHEAILRFGLRQMLDLVSPANFAATNPVVQQRMLETGGKCLADGAKLWAEDWQRLVRREASDTGEDFEVGRNMAVTPGKVVFRNELIELIQYAPTTERVRAEPILIVPAWIMKYYILDLSPENSMIRYLVDQGFTVFTISWRNPGPEMRDTGMEDYRRDGVMRAMDAVSAITGAEHIHACGYCLGGTLLAIAAAAMARDGNNRLASVTLLAAQTDFTEPGEIGLFIDDAQVRYLENLMWQQGYLDSRQMGGAFEMLRSADLIWSRGVQEYLMGKRASANDMMAWNADGTRMPYAMHSQYLRRLFLENALARERYVAGGATVAMTDITAPLYVVGTEADHVAPWRSVWKIHTLTDGEIRFVLTNRGHNAGVVSPPGEDRRHYRVLDRPEDENHHDPDAWLAIAALTSGSWWTDWSEWLLAHSGQSVPAREPGNAKAGYPALDDAPGRYVLER</sequence>
<evidence type="ECO:0000313" key="5">
    <source>
        <dbReference type="EMBL" id="MCJ2179089.1"/>
    </source>
</evidence>
<accession>A0ABT0B233</accession>
<feature type="domain" description="Poly-beta-hydroxybutyrate polymerase N-terminal" evidence="3">
    <location>
        <begin position="102"/>
        <end position="270"/>
    </location>
</feature>
<proteinExistence type="predicted"/>
<dbReference type="PANTHER" id="PTHR36837">
    <property type="entry name" value="POLY(3-HYDROXYALKANOATE) POLYMERASE SUBUNIT PHAC"/>
    <property type="match status" value="1"/>
</dbReference>
<reference evidence="5" key="1">
    <citation type="submission" date="2022-03" db="EMBL/GenBank/DDBJ databases">
        <title>Identification of a novel bacterium isolated from mangrove sediments.</title>
        <authorList>
            <person name="Pan X."/>
        </authorList>
    </citation>
    <scope>NUCLEOTIDE SEQUENCE</scope>
    <source>
        <strain evidence="5">B2580</strain>
    </source>
</reference>
<feature type="domain" description="Poly-beta-hydroxybutyrate polymerase N-terminal" evidence="4">
    <location>
        <begin position="24"/>
        <end position="63"/>
    </location>
</feature>
<dbReference type="InterPro" id="IPR029058">
    <property type="entry name" value="AB_hydrolase_fold"/>
</dbReference>
<protein>
    <submittedName>
        <fullName evidence="5">Alpha/beta fold hydrolase</fullName>
    </submittedName>
</protein>
<dbReference type="RefSeq" id="WP_243993721.1">
    <property type="nucleotide sequence ID" value="NZ_JALHLE010000015.1"/>
</dbReference>
<dbReference type="InterPro" id="IPR051321">
    <property type="entry name" value="PHA/PHB_synthase"/>
</dbReference>
<keyword evidence="5" id="KW-0378">Hydrolase</keyword>
<dbReference type="Gene3D" id="3.40.50.1820">
    <property type="entry name" value="alpha/beta hydrolase"/>
    <property type="match status" value="1"/>
</dbReference>
<dbReference type="EMBL" id="JALHLE010000015">
    <property type="protein sequence ID" value="MCJ2179089.1"/>
    <property type="molecule type" value="Genomic_DNA"/>
</dbReference>
<evidence type="ECO:0000259" key="3">
    <source>
        <dbReference type="Pfam" id="PF07167"/>
    </source>
</evidence>
<dbReference type="PANTHER" id="PTHR36837:SF5">
    <property type="entry name" value="POLY-3-HYDROXYBUTYRATE SYNTHASE"/>
    <property type="match status" value="1"/>
</dbReference>
<dbReference type="InterPro" id="IPR022211">
    <property type="entry name" value="PHBC_N"/>
</dbReference>
<name>A0ABT0B233_9SPHN</name>
<organism evidence="5 6">
    <name type="scientific">Novosphingobium album</name>
    <name type="common">ex Hu et al. 2023</name>
    <dbReference type="NCBI Taxonomy" id="2930093"/>
    <lineage>
        <taxon>Bacteria</taxon>
        <taxon>Pseudomonadati</taxon>
        <taxon>Pseudomonadota</taxon>
        <taxon>Alphaproteobacteria</taxon>
        <taxon>Sphingomonadales</taxon>
        <taxon>Sphingomonadaceae</taxon>
        <taxon>Novosphingobium</taxon>
    </lineage>
</organism>
<dbReference type="GO" id="GO:0016787">
    <property type="term" value="F:hydrolase activity"/>
    <property type="evidence" value="ECO:0007669"/>
    <property type="project" value="UniProtKB-KW"/>
</dbReference>